<dbReference type="InterPro" id="IPR023845">
    <property type="entry name" value="DUF3817_TM"/>
</dbReference>
<organism evidence="8 9">
    <name type="scientific">Natronoglycomyces albus</name>
    <dbReference type="NCBI Taxonomy" id="2811108"/>
    <lineage>
        <taxon>Bacteria</taxon>
        <taxon>Bacillati</taxon>
        <taxon>Actinomycetota</taxon>
        <taxon>Actinomycetes</taxon>
        <taxon>Glycomycetales</taxon>
        <taxon>Glycomycetaceae</taxon>
        <taxon>Natronoglycomyces</taxon>
    </lineage>
</organism>
<dbReference type="Proteomes" id="UP000662939">
    <property type="component" value="Chromosome"/>
</dbReference>
<evidence type="ECO:0000256" key="2">
    <source>
        <dbReference type="ARBA" id="ARBA00022475"/>
    </source>
</evidence>
<keyword evidence="5 6" id="KW-0472">Membrane</keyword>
<evidence type="ECO:0000259" key="7">
    <source>
        <dbReference type="Pfam" id="PF12823"/>
    </source>
</evidence>
<dbReference type="NCBIfam" id="TIGR03954">
    <property type="entry name" value="integ_memb_HG"/>
    <property type="match status" value="1"/>
</dbReference>
<evidence type="ECO:0000313" key="9">
    <source>
        <dbReference type="Proteomes" id="UP000662939"/>
    </source>
</evidence>
<evidence type="ECO:0000256" key="5">
    <source>
        <dbReference type="ARBA" id="ARBA00023136"/>
    </source>
</evidence>
<keyword evidence="3 6" id="KW-0812">Transmembrane</keyword>
<sequence length="117" mass="12825">MPLDLKIFRVVAIAEACSWAGLLIGMYFKYLGGGNDIGVAIFGPIHGALFMAYLLAVLVSARLHSWPLKELLIGGICSVPPFATLWFDHRVMKRFRAQRDADVPAPGEEPKRATADV</sequence>
<dbReference type="EMBL" id="CP070496">
    <property type="protein sequence ID" value="QSB07100.1"/>
    <property type="molecule type" value="Genomic_DNA"/>
</dbReference>
<evidence type="ECO:0000256" key="4">
    <source>
        <dbReference type="ARBA" id="ARBA00022989"/>
    </source>
</evidence>
<keyword evidence="9" id="KW-1185">Reference proteome</keyword>
<gene>
    <name evidence="8" type="ORF">JQS30_15250</name>
</gene>
<dbReference type="Pfam" id="PF12823">
    <property type="entry name" value="DUF3817"/>
    <property type="match status" value="1"/>
</dbReference>
<feature type="domain" description="DUF3817" evidence="7">
    <location>
        <begin position="5"/>
        <end position="92"/>
    </location>
</feature>
<evidence type="ECO:0000256" key="3">
    <source>
        <dbReference type="ARBA" id="ARBA00022692"/>
    </source>
</evidence>
<dbReference type="PANTHER" id="PTHR40077">
    <property type="entry name" value="MEMBRANE PROTEIN-RELATED"/>
    <property type="match status" value="1"/>
</dbReference>
<dbReference type="GO" id="GO:0005886">
    <property type="term" value="C:plasma membrane"/>
    <property type="evidence" value="ECO:0007669"/>
    <property type="project" value="UniProtKB-SubCell"/>
</dbReference>
<accession>A0A895XY31</accession>
<evidence type="ECO:0000256" key="6">
    <source>
        <dbReference type="SAM" id="Phobius"/>
    </source>
</evidence>
<evidence type="ECO:0000313" key="8">
    <source>
        <dbReference type="EMBL" id="QSB07100.1"/>
    </source>
</evidence>
<feature type="transmembrane region" description="Helical" evidence="6">
    <location>
        <begin position="39"/>
        <end position="59"/>
    </location>
</feature>
<protein>
    <submittedName>
        <fullName evidence="8">DUF3817 domain-containing protein</fullName>
    </submittedName>
</protein>
<keyword evidence="2" id="KW-1003">Cell membrane</keyword>
<keyword evidence="4 6" id="KW-1133">Transmembrane helix</keyword>
<evidence type="ECO:0000256" key="1">
    <source>
        <dbReference type="ARBA" id="ARBA00004651"/>
    </source>
</evidence>
<name>A0A895XY31_9ACTN</name>
<reference evidence="8" key="1">
    <citation type="submission" date="2021-02" db="EMBL/GenBank/DDBJ databases">
        <title>Natronoglycomyces albus gen. nov., sp. nov, a haloalkaliphilic actinobacterium from a soda solonchak soil.</title>
        <authorList>
            <person name="Sorokin D.Y."/>
            <person name="Khijniak T.V."/>
            <person name="Zakharycheva A.P."/>
            <person name="Boueva O.V."/>
            <person name="Ariskina E.V."/>
            <person name="Hahnke R.L."/>
            <person name="Bunk B."/>
            <person name="Sproer C."/>
            <person name="Schumann P."/>
            <person name="Evtushenko L.I."/>
            <person name="Kublanov I.V."/>
        </authorList>
    </citation>
    <scope>NUCLEOTIDE SEQUENCE</scope>
    <source>
        <strain evidence="8">DSM 106290</strain>
    </source>
</reference>
<feature type="transmembrane region" description="Helical" evidence="6">
    <location>
        <begin position="6"/>
        <end position="27"/>
    </location>
</feature>
<dbReference type="KEGG" id="nav:JQS30_15250"/>
<dbReference type="PANTHER" id="PTHR40077:SF1">
    <property type="entry name" value="MEMBRANE PROTEIN"/>
    <property type="match status" value="1"/>
</dbReference>
<dbReference type="AlphaFoldDB" id="A0A895XY31"/>
<comment type="subcellular location">
    <subcellularLocation>
        <location evidence="1">Cell membrane</location>
        <topology evidence="1">Multi-pass membrane protein</topology>
    </subcellularLocation>
</comment>
<proteinExistence type="predicted"/>